<accession>A0A6F8YD35</accession>
<evidence type="ECO:0000256" key="1">
    <source>
        <dbReference type="ARBA" id="ARBA00006484"/>
    </source>
</evidence>
<dbReference type="PRINTS" id="PR00081">
    <property type="entry name" value="GDHRDH"/>
</dbReference>
<dbReference type="AlphaFoldDB" id="A0A6F8YD35"/>
<dbReference type="Gene3D" id="3.40.50.720">
    <property type="entry name" value="NAD(P)-binding Rossmann-like Domain"/>
    <property type="match status" value="1"/>
</dbReference>
<evidence type="ECO:0000313" key="4">
    <source>
        <dbReference type="Proteomes" id="UP000503011"/>
    </source>
</evidence>
<dbReference type="InterPro" id="IPR020904">
    <property type="entry name" value="Sc_DH/Rdtase_CS"/>
</dbReference>
<dbReference type="EMBL" id="AP022871">
    <property type="protein sequence ID" value="BCB83888.1"/>
    <property type="molecule type" value="Genomic_DNA"/>
</dbReference>
<dbReference type="SUPFAM" id="SSF51735">
    <property type="entry name" value="NAD(P)-binding Rossmann-fold domains"/>
    <property type="match status" value="1"/>
</dbReference>
<evidence type="ECO:0000313" key="3">
    <source>
        <dbReference type="EMBL" id="BCB83888.1"/>
    </source>
</evidence>
<dbReference type="KEGG" id="psuu:Psuf_012010"/>
<dbReference type="PANTHER" id="PTHR42760:SF133">
    <property type="entry name" value="3-OXOACYL-[ACYL-CARRIER-PROTEIN] REDUCTASE"/>
    <property type="match status" value="1"/>
</dbReference>
<keyword evidence="2" id="KW-0560">Oxidoreductase</keyword>
<gene>
    <name evidence="3" type="ORF">Psuf_012010</name>
</gene>
<dbReference type="FunFam" id="3.40.50.720:FF:000084">
    <property type="entry name" value="Short-chain dehydrogenase reductase"/>
    <property type="match status" value="1"/>
</dbReference>
<dbReference type="PROSITE" id="PS00061">
    <property type="entry name" value="ADH_SHORT"/>
    <property type="match status" value="1"/>
</dbReference>
<reference evidence="3 4" key="2">
    <citation type="submission" date="2020-03" db="EMBL/GenBank/DDBJ databases">
        <authorList>
            <person name="Ichikawa N."/>
            <person name="Kimura A."/>
            <person name="Kitahashi Y."/>
            <person name="Uohara A."/>
        </authorList>
    </citation>
    <scope>NUCLEOTIDE SEQUENCE [LARGE SCALE GENOMIC DNA]</scope>
    <source>
        <strain evidence="3 4">NBRC 105367</strain>
    </source>
</reference>
<dbReference type="PANTHER" id="PTHR42760">
    <property type="entry name" value="SHORT-CHAIN DEHYDROGENASES/REDUCTASES FAMILY MEMBER"/>
    <property type="match status" value="1"/>
</dbReference>
<proteinExistence type="inferred from homology"/>
<dbReference type="GO" id="GO:0048038">
    <property type="term" value="F:quinone binding"/>
    <property type="evidence" value="ECO:0007669"/>
    <property type="project" value="TreeGrafter"/>
</dbReference>
<dbReference type="InterPro" id="IPR036291">
    <property type="entry name" value="NAD(P)-bd_dom_sf"/>
</dbReference>
<evidence type="ECO:0000256" key="2">
    <source>
        <dbReference type="ARBA" id="ARBA00023002"/>
    </source>
</evidence>
<dbReference type="InterPro" id="IPR002347">
    <property type="entry name" value="SDR_fam"/>
</dbReference>
<dbReference type="NCBIfam" id="NF005559">
    <property type="entry name" value="PRK07231.1"/>
    <property type="match status" value="1"/>
</dbReference>
<protein>
    <submittedName>
        <fullName evidence="3">Short-chain dehydrogenase</fullName>
    </submittedName>
</protein>
<dbReference type="Proteomes" id="UP000503011">
    <property type="component" value="Chromosome"/>
</dbReference>
<dbReference type="GO" id="GO:0016616">
    <property type="term" value="F:oxidoreductase activity, acting on the CH-OH group of donors, NAD or NADP as acceptor"/>
    <property type="evidence" value="ECO:0007669"/>
    <property type="project" value="TreeGrafter"/>
</dbReference>
<name>A0A6F8YD35_9ACTN</name>
<dbReference type="RefSeq" id="WP_173154713.1">
    <property type="nucleotide sequence ID" value="NZ_AP022871.1"/>
</dbReference>
<dbReference type="PRINTS" id="PR00080">
    <property type="entry name" value="SDRFAMILY"/>
</dbReference>
<comment type="similarity">
    <text evidence="1">Belongs to the short-chain dehydrogenases/reductases (SDR) family.</text>
</comment>
<dbReference type="GO" id="GO:0006633">
    <property type="term" value="P:fatty acid biosynthetic process"/>
    <property type="evidence" value="ECO:0007669"/>
    <property type="project" value="TreeGrafter"/>
</dbReference>
<keyword evidence="4" id="KW-1185">Reference proteome</keyword>
<sequence length="262" mass="27106">MSAPYRGTPFDLAGTLFDLTGKVALVTGGSRGLGAAIGLGLAAAGADIVVASRDLESCQRQADRITERTGRQAMPYAVHVGHWDELPGLVHAAYERFGRIDVLVNNAGMSPTYDALEEVSEALFDKVVGVNLKGPFRLCALVGARMAAGEGGSIVNISSGVGVRPRAGVLPYAAAKAGLNNLTVGLAHTYGPSVRCNAVVCGTFLTDVSRHWDQEAFAARAATFALRRGGQPEEVVGTVLYLASAASSFTTGAMITVDGGQP</sequence>
<reference evidence="3 4" key="1">
    <citation type="submission" date="2020-03" db="EMBL/GenBank/DDBJ databases">
        <title>Whole genome shotgun sequence of Phytohabitans suffuscus NBRC 105367.</title>
        <authorList>
            <person name="Komaki H."/>
            <person name="Tamura T."/>
        </authorList>
    </citation>
    <scope>NUCLEOTIDE SEQUENCE [LARGE SCALE GENOMIC DNA]</scope>
    <source>
        <strain evidence="3 4">NBRC 105367</strain>
    </source>
</reference>
<organism evidence="3 4">
    <name type="scientific">Phytohabitans suffuscus</name>
    <dbReference type="NCBI Taxonomy" id="624315"/>
    <lineage>
        <taxon>Bacteria</taxon>
        <taxon>Bacillati</taxon>
        <taxon>Actinomycetota</taxon>
        <taxon>Actinomycetes</taxon>
        <taxon>Micromonosporales</taxon>
        <taxon>Micromonosporaceae</taxon>
    </lineage>
</organism>
<dbReference type="Pfam" id="PF13561">
    <property type="entry name" value="adh_short_C2"/>
    <property type="match status" value="1"/>
</dbReference>